<accession>A0A328E0Q7</accession>
<keyword evidence="3" id="KW-1185">Reference proteome</keyword>
<feature type="compositionally biased region" description="Gly residues" evidence="1">
    <location>
        <begin position="99"/>
        <end position="125"/>
    </location>
</feature>
<evidence type="ECO:0000313" key="2">
    <source>
        <dbReference type="EMBL" id="RAL50013.1"/>
    </source>
</evidence>
<dbReference type="EMBL" id="NQVE01000072">
    <property type="protein sequence ID" value="RAL50013.1"/>
    <property type="molecule type" value="Genomic_DNA"/>
</dbReference>
<protein>
    <submittedName>
        <fullName evidence="2">Uncharacterized protein</fullName>
    </submittedName>
</protein>
<feature type="compositionally biased region" description="Gly residues" evidence="1">
    <location>
        <begin position="133"/>
        <end position="151"/>
    </location>
</feature>
<dbReference type="Proteomes" id="UP000249390">
    <property type="component" value="Unassembled WGS sequence"/>
</dbReference>
<evidence type="ECO:0000256" key="1">
    <source>
        <dbReference type="SAM" id="MobiDB-lite"/>
    </source>
</evidence>
<feature type="region of interest" description="Disordered" evidence="1">
    <location>
        <begin position="1"/>
        <end position="39"/>
    </location>
</feature>
<reference evidence="2 3" key="1">
    <citation type="submission" date="2018-06" db="EMBL/GenBank/DDBJ databases">
        <title>The Genome of Cuscuta australis (Dodder) Provides Insight into the Evolution of Plant Parasitism.</title>
        <authorList>
            <person name="Liu H."/>
        </authorList>
    </citation>
    <scope>NUCLEOTIDE SEQUENCE [LARGE SCALE GENOMIC DNA]</scope>
    <source>
        <strain evidence="3">cv. Yunnan</strain>
        <tissue evidence="2">Vines</tissue>
    </source>
</reference>
<dbReference type="AlphaFoldDB" id="A0A328E0Q7"/>
<feature type="region of interest" description="Disordered" evidence="1">
    <location>
        <begin position="72"/>
        <end position="151"/>
    </location>
</feature>
<comment type="caution">
    <text evidence="2">The sequence shown here is derived from an EMBL/GenBank/DDBJ whole genome shotgun (WGS) entry which is preliminary data.</text>
</comment>
<evidence type="ECO:0000313" key="3">
    <source>
        <dbReference type="Proteomes" id="UP000249390"/>
    </source>
</evidence>
<gene>
    <name evidence="2" type="ORF">DM860_016789</name>
</gene>
<sequence>MPRPHWRWCPPSISPALAGKRSDPPAVSGGRGIRATSKDPSIARFDEDLQNLQFWIQFRILGCCDSRGGENMGTSGGGGVVVKSGAGKKLGTDGETEKNGGGTEYMGTSGGAGVTKGKPGLGGVTHGKTGRGPFCGGGERSNGGGKIMAGE</sequence>
<proteinExistence type="predicted"/>
<organism evidence="2 3">
    <name type="scientific">Cuscuta australis</name>
    <dbReference type="NCBI Taxonomy" id="267555"/>
    <lineage>
        <taxon>Eukaryota</taxon>
        <taxon>Viridiplantae</taxon>
        <taxon>Streptophyta</taxon>
        <taxon>Embryophyta</taxon>
        <taxon>Tracheophyta</taxon>
        <taxon>Spermatophyta</taxon>
        <taxon>Magnoliopsida</taxon>
        <taxon>eudicotyledons</taxon>
        <taxon>Gunneridae</taxon>
        <taxon>Pentapetalae</taxon>
        <taxon>asterids</taxon>
        <taxon>lamiids</taxon>
        <taxon>Solanales</taxon>
        <taxon>Convolvulaceae</taxon>
        <taxon>Cuscuteae</taxon>
        <taxon>Cuscuta</taxon>
        <taxon>Cuscuta subgen. Grammica</taxon>
        <taxon>Cuscuta sect. Cleistogrammica</taxon>
    </lineage>
</organism>
<name>A0A328E0Q7_9ASTE</name>